<proteinExistence type="predicted"/>
<protein>
    <submittedName>
        <fullName evidence="1">Uncharacterized protein</fullName>
    </submittedName>
</protein>
<accession>A0ACB9KZB5</accession>
<organism evidence="1 2">
    <name type="scientific">Melastoma candidum</name>
    <dbReference type="NCBI Taxonomy" id="119954"/>
    <lineage>
        <taxon>Eukaryota</taxon>
        <taxon>Viridiplantae</taxon>
        <taxon>Streptophyta</taxon>
        <taxon>Embryophyta</taxon>
        <taxon>Tracheophyta</taxon>
        <taxon>Spermatophyta</taxon>
        <taxon>Magnoliopsida</taxon>
        <taxon>eudicotyledons</taxon>
        <taxon>Gunneridae</taxon>
        <taxon>Pentapetalae</taxon>
        <taxon>rosids</taxon>
        <taxon>malvids</taxon>
        <taxon>Myrtales</taxon>
        <taxon>Melastomataceae</taxon>
        <taxon>Melastomatoideae</taxon>
        <taxon>Melastomateae</taxon>
        <taxon>Melastoma</taxon>
    </lineage>
</organism>
<keyword evidence="2" id="KW-1185">Reference proteome</keyword>
<evidence type="ECO:0000313" key="2">
    <source>
        <dbReference type="Proteomes" id="UP001057402"/>
    </source>
</evidence>
<comment type="caution">
    <text evidence="1">The sequence shown here is derived from an EMBL/GenBank/DDBJ whole genome shotgun (WGS) entry which is preliminary data.</text>
</comment>
<dbReference type="Proteomes" id="UP001057402">
    <property type="component" value="Chromosome 12"/>
</dbReference>
<gene>
    <name evidence="1" type="ORF">MLD38_038361</name>
</gene>
<reference evidence="2" key="1">
    <citation type="journal article" date="2023" name="Front. Plant Sci.">
        <title>Chromosomal-level genome assembly of Melastoma candidum provides insights into trichome evolution.</title>
        <authorList>
            <person name="Zhong Y."/>
            <person name="Wu W."/>
            <person name="Sun C."/>
            <person name="Zou P."/>
            <person name="Liu Y."/>
            <person name="Dai S."/>
            <person name="Zhou R."/>
        </authorList>
    </citation>
    <scope>NUCLEOTIDE SEQUENCE [LARGE SCALE GENOMIC DNA]</scope>
</reference>
<sequence length="126" mass="13951">MMKLSERFTRPADLAGHNNHSQLLDHFERISLEAHLNQAILLGRSLSGSGWPQPQDAEPPTGSSSSGIRRAVKKLLSPIFGRKSGARDVRVDSTNPVPRRRSCSDSRKPIPGWCSYSQTLSRSMRA</sequence>
<dbReference type="EMBL" id="CM042891">
    <property type="protein sequence ID" value="KAI4302640.1"/>
    <property type="molecule type" value="Genomic_DNA"/>
</dbReference>
<name>A0ACB9KZB5_9MYRT</name>
<evidence type="ECO:0000313" key="1">
    <source>
        <dbReference type="EMBL" id="KAI4302640.1"/>
    </source>
</evidence>